<reference evidence="1 2" key="1">
    <citation type="journal article" date="2020" name="Genome Biol. Evol.">
        <title>Comparative genomics of strictly vertically transmitted, feminizing microsporidia endosymbionts of amphipod crustaceans.</title>
        <authorList>
            <person name="Cormier A."/>
            <person name="Chebbi M.A."/>
            <person name="Giraud I."/>
            <person name="Wattier R."/>
            <person name="Teixeira M."/>
            <person name="Gilbert C."/>
            <person name="Rigaud T."/>
            <person name="Cordaux R."/>
        </authorList>
    </citation>
    <scope>NUCLEOTIDE SEQUENCE [LARGE SCALE GENOMIC DNA]</scope>
    <source>
        <strain evidence="1 2">Ou3-Ou53</strain>
    </source>
</reference>
<protein>
    <submittedName>
        <fullName evidence="1">Uncharacterized protein</fullName>
    </submittedName>
</protein>
<proteinExistence type="predicted"/>
<evidence type="ECO:0000313" key="2">
    <source>
        <dbReference type="Proteomes" id="UP000740883"/>
    </source>
</evidence>
<gene>
    <name evidence="1" type="ORF">NGRA_0949</name>
</gene>
<dbReference type="Proteomes" id="UP000740883">
    <property type="component" value="Unassembled WGS sequence"/>
</dbReference>
<dbReference type="EMBL" id="SBJO01000047">
    <property type="protein sequence ID" value="KAF9763951.1"/>
    <property type="molecule type" value="Genomic_DNA"/>
</dbReference>
<keyword evidence="2" id="KW-1185">Reference proteome</keyword>
<accession>A0A9P6L020</accession>
<organism evidence="1 2">
    <name type="scientific">Nosema granulosis</name>
    <dbReference type="NCBI Taxonomy" id="83296"/>
    <lineage>
        <taxon>Eukaryota</taxon>
        <taxon>Fungi</taxon>
        <taxon>Fungi incertae sedis</taxon>
        <taxon>Microsporidia</taxon>
        <taxon>Nosematidae</taxon>
        <taxon>Nosema</taxon>
    </lineage>
</organism>
<comment type="caution">
    <text evidence="1">The sequence shown here is derived from an EMBL/GenBank/DDBJ whole genome shotgun (WGS) entry which is preliminary data.</text>
</comment>
<evidence type="ECO:0000313" key="1">
    <source>
        <dbReference type="EMBL" id="KAF9763951.1"/>
    </source>
</evidence>
<name>A0A9P6L020_9MICR</name>
<dbReference type="AlphaFoldDB" id="A0A9P6L020"/>
<sequence>MIHRILDIVAKEDSFSLFSNNVSPSIFSILQYNLRTTKDIKTALLMFFKNVIDTALPDSLYWAEACRMYKFVNRLFQEIDEIAREGTTNDDITDCYIESISEFVEDIEVEIVKNHIHFITR</sequence>
<dbReference type="OrthoDB" id="2186267at2759"/>